<evidence type="ECO:0000256" key="1">
    <source>
        <dbReference type="ARBA" id="ARBA00007465"/>
    </source>
</evidence>
<dbReference type="CDD" id="cd00165">
    <property type="entry name" value="S4"/>
    <property type="match status" value="1"/>
</dbReference>
<dbReference type="GO" id="GO:0003735">
    <property type="term" value="F:structural constituent of ribosome"/>
    <property type="evidence" value="ECO:0007669"/>
    <property type="project" value="InterPro"/>
</dbReference>
<protein>
    <submittedName>
        <fullName evidence="9">30S ribosomal protein S4</fullName>
    </submittedName>
</protein>
<dbReference type="PANTHER" id="PTHR11831">
    <property type="entry name" value="30S 40S RIBOSOMAL PROTEIN"/>
    <property type="match status" value="1"/>
</dbReference>
<dbReference type="EMBL" id="PSPG01000008">
    <property type="protein sequence ID" value="PXF21437.1"/>
    <property type="molecule type" value="Genomic_DNA"/>
</dbReference>
<feature type="region of interest" description="Disordered" evidence="7">
    <location>
        <begin position="207"/>
        <end position="226"/>
    </location>
</feature>
<keyword evidence="3 6" id="KW-0694">RNA-binding</keyword>
<proteinExistence type="inferred from homology"/>
<evidence type="ECO:0000256" key="4">
    <source>
        <dbReference type="ARBA" id="ARBA00022980"/>
    </source>
</evidence>
<comment type="caution">
    <text evidence="9">The sequence shown here is derived from an EMBL/GenBank/DDBJ whole genome shotgun (WGS) entry which is preliminary data.</text>
</comment>
<reference evidence="9 10" key="1">
    <citation type="journal article" date="2015" name="Nat. Commun.">
        <title>Genomic and transcriptomic evidence for scavenging of diverse organic compounds by widespread deep-sea archaea.</title>
        <authorList>
            <person name="Li M."/>
            <person name="Baker B.J."/>
            <person name="Anantharaman K."/>
            <person name="Jain S."/>
            <person name="Breier J.A."/>
            <person name="Dick G.J."/>
        </authorList>
    </citation>
    <scope>NUCLEOTIDE SEQUENCE [LARGE SCALE GENOMIC DNA]</scope>
    <source>
        <strain evidence="9">Cayman_51_deep</strain>
    </source>
</reference>
<evidence type="ECO:0000256" key="5">
    <source>
        <dbReference type="ARBA" id="ARBA00023274"/>
    </source>
</evidence>
<dbReference type="InterPro" id="IPR036986">
    <property type="entry name" value="S4_RNA-bd_sf"/>
</dbReference>
<keyword evidence="2" id="KW-0699">rRNA-binding</keyword>
<feature type="domain" description="RNA-binding S4" evidence="8">
    <location>
        <begin position="109"/>
        <end position="171"/>
    </location>
</feature>
<dbReference type="InterPro" id="IPR022801">
    <property type="entry name" value="Ribosomal_uS4"/>
</dbReference>
<evidence type="ECO:0000256" key="6">
    <source>
        <dbReference type="PROSITE-ProRule" id="PRU00182"/>
    </source>
</evidence>
<organism evidence="9 10">
    <name type="scientific">Candidatus Thalassarchaeum betae</name>
    <dbReference type="NCBI Taxonomy" id="2599289"/>
    <lineage>
        <taxon>Archaea</taxon>
        <taxon>Methanobacteriati</taxon>
        <taxon>Thermoplasmatota</taxon>
        <taxon>Candidatus Poseidoniia</taxon>
        <taxon>Candidatus Poseidoniales</taxon>
        <taxon>Candidatus Thalassarchaeaceae</taxon>
        <taxon>Candidatus Thalassarchaeum</taxon>
    </lineage>
</organism>
<comment type="similarity">
    <text evidence="1">Belongs to the universal ribosomal protein uS4 family.</text>
</comment>
<name>A0A2V3HQM1_9ARCH</name>
<dbReference type="Gene3D" id="3.10.290.10">
    <property type="entry name" value="RNA-binding S4 domain"/>
    <property type="match status" value="1"/>
</dbReference>
<dbReference type="PANTHER" id="PTHR11831:SF5">
    <property type="entry name" value="40S RIBOSOMAL PROTEIN S9"/>
    <property type="match status" value="1"/>
</dbReference>
<evidence type="ECO:0000256" key="7">
    <source>
        <dbReference type="SAM" id="MobiDB-lite"/>
    </source>
</evidence>
<dbReference type="SMART" id="SM00363">
    <property type="entry name" value="S4"/>
    <property type="match status" value="1"/>
</dbReference>
<keyword evidence="4 9" id="KW-0689">Ribosomal protein</keyword>
<accession>A0A2V3HQM1</accession>
<dbReference type="Proteomes" id="UP000248161">
    <property type="component" value="Unassembled WGS sequence"/>
</dbReference>
<sequence>MGHPKFARPKTRAPTHPWKQARIDEEHALKDKYGLKKVGGMKEIWREKSALRRHRNQAMKLIGRVDITEAHFTREKDDLVASLCRKGLLAGGAGIDEVLQITVEHMLSRRMQSVVFYKGLVPSMRAARNLIVHGHISIGKQRMTVPGYHILRHEEDLLQYSSNSPFADPEHPFRKDMEELRLTMVADVDEEEVEPLREATEEFVEEIKSKEAELPSVEDTIPKEDD</sequence>
<keyword evidence="5" id="KW-0687">Ribonucleoprotein</keyword>
<dbReference type="SUPFAM" id="SSF55174">
    <property type="entry name" value="Alpha-L RNA-binding motif"/>
    <property type="match status" value="1"/>
</dbReference>
<evidence type="ECO:0000313" key="10">
    <source>
        <dbReference type="Proteomes" id="UP000248161"/>
    </source>
</evidence>
<dbReference type="InterPro" id="IPR005710">
    <property type="entry name" value="Ribosomal_uS4_euk/arc"/>
</dbReference>
<dbReference type="AlphaFoldDB" id="A0A2V3HQM1"/>
<dbReference type="InterPro" id="IPR002942">
    <property type="entry name" value="S4_RNA-bd"/>
</dbReference>
<dbReference type="GO" id="GO:0015935">
    <property type="term" value="C:small ribosomal subunit"/>
    <property type="evidence" value="ECO:0007669"/>
    <property type="project" value="InterPro"/>
</dbReference>
<evidence type="ECO:0000259" key="8">
    <source>
        <dbReference type="SMART" id="SM00363"/>
    </source>
</evidence>
<dbReference type="GO" id="GO:0042274">
    <property type="term" value="P:ribosomal small subunit biogenesis"/>
    <property type="evidence" value="ECO:0007669"/>
    <property type="project" value="TreeGrafter"/>
</dbReference>
<dbReference type="PROSITE" id="PS50889">
    <property type="entry name" value="S4"/>
    <property type="match status" value="1"/>
</dbReference>
<dbReference type="GO" id="GO:0006412">
    <property type="term" value="P:translation"/>
    <property type="evidence" value="ECO:0007669"/>
    <property type="project" value="InterPro"/>
</dbReference>
<dbReference type="NCBIfam" id="TIGR01018">
    <property type="entry name" value="uS4_arch"/>
    <property type="match status" value="1"/>
</dbReference>
<evidence type="ECO:0000313" key="9">
    <source>
        <dbReference type="EMBL" id="PXF21437.1"/>
    </source>
</evidence>
<dbReference type="NCBIfam" id="NF003139">
    <property type="entry name" value="PRK04051.1"/>
    <property type="match status" value="1"/>
</dbReference>
<dbReference type="Pfam" id="PF01479">
    <property type="entry name" value="S4"/>
    <property type="match status" value="1"/>
</dbReference>
<evidence type="ECO:0000256" key="2">
    <source>
        <dbReference type="ARBA" id="ARBA00022730"/>
    </source>
</evidence>
<gene>
    <name evidence="9" type="ORF">CXX69_04325</name>
</gene>
<dbReference type="GO" id="GO:0019843">
    <property type="term" value="F:rRNA binding"/>
    <property type="evidence" value="ECO:0007669"/>
    <property type="project" value="UniProtKB-KW"/>
</dbReference>
<evidence type="ECO:0000256" key="3">
    <source>
        <dbReference type="ARBA" id="ARBA00022884"/>
    </source>
</evidence>